<comment type="pathway">
    <text evidence="1">Bacterial outer membrane biogenesis; LPS O-antigen biosynthesis.</text>
</comment>
<dbReference type="RefSeq" id="WP_176271729.1">
    <property type="nucleotide sequence ID" value="NZ_JABWTA010000001.1"/>
</dbReference>
<dbReference type="Proteomes" id="UP000546031">
    <property type="component" value="Unassembled WGS sequence"/>
</dbReference>
<sequence>MRIGVTGGTGFTGGALVRQLLQDGYDVVCLARDAARLPEEARANAIVGTTDQAGIAERFVEGVDSVIHVAAMFRDVGTTDEFERINVGMTKTLLDAAEKAGVKRFVYISTMGVHGSVPYVPADENAPFSPQDDYQRTKLKAEKMCRARGEEGNIEVAIVRPCAIYGPGDLRMLKMFKMIRSGTFFIAGKFDAYFHPVFIDDLVQGITLAATKPEAKGETFVIGSAKYHKLRDYVNTAADVLGAKHPWINLPWQPMMALAWVSEKLGLIFRFNPPLYRRRLKFFKHDRAFDISKARRVLGYQPQVDIEEGFRRTIDWYREENLLPPR</sequence>
<dbReference type="InterPro" id="IPR036291">
    <property type="entry name" value="NAD(P)-bd_dom_sf"/>
</dbReference>
<keyword evidence="5" id="KW-1185">Reference proteome</keyword>
<name>A0A850H2J0_9SPHN</name>
<organism evidence="4 5">
    <name type="scientific">Altererythrobacter lutimaris</name>
    <dbReference type="NCBI Taxonomy" id="2743979"/>
    <lineage>
        <taxon>Bacteria</taxon>
        <taxon>Pseudomonadati</taxon>
        <taxon>Pseudomonadota</taxon>
        <taxon>Alphaproteobacteria</taxon>
        <taxon>Sphingomonadales</taxon>
        <taxon>Erythrobacteraceae</taxon>
        <taxon>Altererythrobacter</taxon>
    </lineage>
</organism>
<evidence type="ECO:0000313" key="4">
    <source>
        <dbReference type="EMBL" id="NVE93357.1"/>
    </source>
</evidence>
<evidence type="ECO:0000313" key="5">
    <source>
        <dbReference type="Proteomes" id="UP000546031"/>
    </source>
</evidence>
<dbReference type="Pfam" id="PF01370">
    <property type="entry name" value="Epimerase"/>
    <property type="match status" value="1"/>
</dbReference>
<dbReference type="Gene3D" id="3.40.50.720">
    <property type="entry name" value="NAD(P)-binding Rossmann-like Domain"/>
    <property type="match status" value="1"/>
</dbReference>
<reference evidence="4 5" key="1">
    <citation type="submission" date="2020-06" db="EMBL/GenBank/DDBJ databases">
        <title>Altererythrobacter lutimaris sp. nov., a marine bacterium isolated from a tidal flat.</title>
        <authorList>
            <person name="Kim D."/>
            <person name="Yoo Y."/>
            <person name="Kim J.-J."/>
        </authorList>
    </citation>
    <scope>NUCLEOTIDE SEQUENCE [LARGE SCALE GENOMIC DNA]</scope>
    <source>
        <strain evidence="4 5">JGD-16</strain>
    </source>
</reference>
<dbReference type="InterPro" id="IPR001509">
    <property type="entry name" value="Epimerase_deHydtase"/>
</dbReference>
<protein>
    <submittedName>
        <fullName evidence="4">NAD-dependent epimerase/dehydratase family protein</fullName>
    </submittedName>
</protein>
<dbReference type="PANTHER" id="PTHR43000">
    <property type="entry name" value="DTDP-D-GLUCOSE 4,6-DEHYDRATASE-RELATED"/>
    <property type="match status" value="1"/>
</dbReference>
<dbReference type="EMBL" id="JABWTA010000001">
    <property type="protein sequence ID" value="NVE93357.1"/>
    <property type="molecule type" value="Genomic_DNA"/>
</dbReference>
<dbReference type="AlphaFoldDB" id="A0A850H2J0"/>
<gene>
    <name evidence="4" type="ORF">HUO12_00430</name>
</gene>
<comment type="caution">
    <text evidence="4">The sequence shown here is derived from an EMBL/GenBank/DDBJ whole genome shotgun (WGS) entry which is preliminary data.</text>
</comment>
<evidence type="ECO:0000256" key="1">
    <source>
        <dbReference type="ARBA" id="ARBA00005125"/>
    </source>
</evidence>
<proteinExistence type="inferred from homology"/>
<dbReference type="SUPFAM" id="SSF51735">
    <property type="entry name" value="NAD(P)-binding Rossmann-fold domains"/>
    <property type="match status" value="1"/>
</dbReference>
<comment type="similarity">
    <text evidence="2">Belongs to the NAD(P)-dependent epimerase/dehydratase family.</text>
</comment>
<evidence type="ECO:0000259" key="3">
    <source>
        <dbReference type="Pfam" id="PF01370"/>
    </source>
</evidence>
<feature type="domain" description="NAD-dependent epimerase/dehydratase" evidence="3">
    <location>
        <begin position="5"/>
        <end position="223"/>
    </location>
</feature>
<evidence type="ECO:0000256" key="2">
    <source>
        <dbReference type="ARBA" id="ARBA00007637"/>
    </source>
</evidence>
<accession>A0A850H2J0</accession>